<keyword evidence="1" id="KW-0812">Transmembrane</keyword>
<feature type="transmembrane region" description="Helical" evidence="1">
    <location>
        <begin position="177"/>
        <end position="210"/>
    </location>
</feature>
<proteinExistence type="predicted"/>
<dbReference type="NCBIfam" id="NF047440">
    <property type="entry name" value="LA3751_2_3_fam"/>
    <property type="match status" value="1"/>
</dbReference>
<dbReference type="EMBL" id="RQGP01000022">
    <property type="protein sequence ID" value="TGL90256.1"/>
    <property type="molecule type" value="Genomic_DNA"/>
</dbReference>
<dbReference type="Proteomes" id="UP000298263">
    <property type="component" value="Unassembled WGS sequence"/>
</dbReference>
<name>A0A4Z1ACA4_9LEPT</name>
<dbReference type="OrthoDB" id="345104at2"/>
<evidence type="ECO:0000256" key="1">
    <source>
        <dbReference type="SAM" id="Phobius"/>
    </source>
</evidence>
<feature type="transmembrane region" description="Helical" evidence="1">
    <location>
        <begin position="217"/>
        <end position="237"/>
    </location>
</feature>
<comment type="caution">
    <text evidence="2">The sequence shown here is derived from an EMBL/GenBank/DDBJ whole genome shotgun (WGS) entry which is preliminary data.</text>
</comment>
<evidence type="ECO:0000313" key="3">
    <source>
        <dbReference type="Proteomes" id="UP000298263"/>
    </source>
</evidence>
<feature type="transmembrane region" description="Helical" evidence="1">
    <location>
        <begin position="96"/>
        <end position="120"/>
    </location>
</feature>
<feature type="transmembrane region" description="Helical" evidence="1">
    <location>
        <begin position="12"/>
        <end position="30"/>
    </location>
</feature>
<evidence type="ECO:0008006" key="4">
    <source>
        <dbReference type="Google" id="ProtNLM"/>
    </source>
</evidence>
<organism evidence="2 3">
    <name type="scientific">Leptospira congkakensis</name>
    <dbReference type="NCBI Taxonomy" id="2484932"/>
    <lineage>
        <taxon>Bacteria</taxon>
        <taxon>Pseudomonadati</taxon>
        <taxon>Spirochaetota</taxon>
        <taxon>Spirochaetia</taxon>
        <taxon>Leptospirales</taxon>
        <taxon>Leptospiraceae</taxon>
        <taxon>Leptospira</taxon>
    </lineage>
</organism>
<dbReference type="InterPro" id="IPR059217">
    <property type="entry name" value="LA3751_2-like"/>
</dbReference>
<feature type="transmembrane region" description="Helical" evidence="1">
    <location>
        <begin position="278"/>
        <end position="297"/>
    </location>
</feature>
<accession>A0A4Z1ACA4</accession>
<keyword evidence="3" id="KW-1185">Reference proteome</keyword>
<gene>
    <name evidence="2" type="ORF">EHQ69_09900</name>
</gene>
<protein>
    <recommendedName>
        <fullName evidence="4">Glycosyltransferase RgtA/B/C/D-like domain-containing protein</fullName>
    </recommendedName>
</protein>
<keyword evidence="1" id="KW-0472">Membrane</keyword>
<dbReference type="AlphaFoldDB" id="A0A4Z1ACA4"/>
<evidence type="ECO:0000313" key="2">
    <source>
        <dbReference type="EMBL" id="TGL90256.1"/>
    </source>
</evidence>
<reference evidence="2" key="1">
    <citation type="journal article" date="2019" name="PLoS Negl. Trop. Dis.">
        <title>Revisiting the worldwide diversity of Leptospira species in the environment.</title>
        <authorList>
            <person name="Vincent A.T."/>
            <person name="Schiettekatte O."/>
            <person name="Bourhy P."/>
            <person name="Veyrier F.J."/>
            <person name="Picardeau M."/>
        </authorList>
    </citation>
    <scope>NUCLEOTIDE SEQUENCE [LARGE SCALE GENOMIC DNA]</scope>
    <source>
        <strain evidence="2">201702422</strain>
    </source>
</reference>
<keyword evidence="1" id="KW-1133">Transmembrane helix</keyword>
<feature type="transmembrane region" description="Helical" evidence="1">
    <location>
        <begin position="335"/>
        <end position="351"/>
    </location>
</feature>
<feature type="transmembrane region" description="Helical" evidence="1">
    <location>
        <begin position="309"/>
        <end position="329"/>
    </location>
</feature>
<dbReference type="RefSeq" id="WP_135583263.1">
    <property type="nucleotide sequence ID" value="NZ_RQGO01000005.1"/>
</dbReference>
<feature type="transmembrane region" description="Helical" evidence="1">
    <location>
        <begin position="363"/>
        <end position="381"/>
    </location>
</feature>
<feature type="transmembrane region" description="Helical" evidence="1">
    <location>
        <begin position="132"/>
        <end position="157"/>
    </location>
</feature>
<sequence>MKNKIQNTKPLVYLLIFGVFFIGVQVFISAKTSFISDSLAKSIQIESAKKFQDSILYPAESIDPEKSMHPVLFVIPNQGKLKSVFSEAFAETYAKLFFFLPIQWIMFTNVIFLLLSAYCLYKIGKVPVEISLLIFISSVVFSQVLDISEVPLTIFWISFSYSLWSRGLKEKNSVSIAIAIFLMVLGSFLRSEILILSGLVYAISIPLLYFQKKYSGLIYITFGFVIPVLSFFLWNHFEYGHFLGIRYFYNYSILQNNPSGSHLYQLQKILFTSFSEPGLKVGFFLYSPYFLYVLYFYRNQFRNFNVLDTTNYHLTILILYPIIVGLSAPNDGVTITSRYVLLTIIPGIFLITNQWKNLKTKKVFLSLILFSIIINLFFLKVSKESFKMIRKTNLNYESLQSDLWIFYDTNLSGTAGLSLLTQPSISFSEFENENSRRSLFSRIKKENLKNIYIFDFSKTTPNAFMHTKRSVELNSDLFTRVLQEEGFECNTYEEKSWIGYRFCKN</sequence>